<proteinExistence type="inferred from homology"/>
<keyword evidence="3 7" id="KW-0479">Metal-binding</keyword>
<keyword evidence="4 7" id="KW-0862">Zinc</keyword>
<dbReference type="Gene3D" id="3.40.50.720">
    <property type="entry name" value="NAD(P)-binding Rossmann-like Domain"/>
    <property type="match status" value="1"/>
</dbReference>
<dbReference type="Pfam" id="PF00107">
    <property type="entry name" value="ADH_zinc_N"/>
    <property type="match status" value="1"/>
</dbReference>
<dbReference type="SUPFAM" id="SSF50129">
    <property type="entry name" value="GroES-like"/>
    <property type="match status" value="1"/>
</dbReference>
<dbReference type="InterPro" id="IPR013154">
    <property type="entry name" value="ADH-like_N"/>
</dbReference>
<dbReference type="InterPro" id="IPR020843">
    <property type="entry name" value="ER"/>
</dbReference>
<evidence type="ECO:0000256" key="3">
    <source>
        <dbReference type="ARBA" id="ARBA00022723"/>
    </source>
</evidence>
<dbReference type="PROSITE" id="PS00059">
    <property type="entry name" value="ADH_ZINC"/>
    <property type="match status" value="1"/>
</dbReference>
<dbReference type="GO" id="GO:0000721">
    <property type="term" value="F:(R,R)-butanediol dehydrogenase activity"/>
    <property type="evidence" value="ECO:0007669"/>
    <property type="project" value="TreeGrafter"/>
</dbReference>
<dbReference type="FunFam" id="3.40.50.720:FF:000068">
    <property type="entry name" value="Sorbitol dehydrogenase"/>
    <property type="match status" value="1"/>
</dbReference>
<comment type="caution">
    <text evidence="9">The sequence shown here is derived from an EMBL/GenBank/DDBJ whole genome shotgun (WGS) entry which is preliminary data.</text>
</comment>
<feature type="domain" description="Enoyl reductase (ER)" evidence="8">
    <location>
        <begin position="8"/>
        <end position="349"/>
    </location>
</feature>
<dbReference type="GO" id="GO:0034079">
    <property type="term" value="P:butanediol biosynthetic process"/>
    <property type="evidence" value="ECO:0007669"/>
    <property type="project" value="TreeGrafter"/>
</dbReference>
<dbReference type="InterPro" id="IPR036291">
    <property type="entry name" value="NAD(P)-bd_dom_sf"/>
</dbReference>
<evidence type="ECO:0000313" key="9">
    <source>
        <dbReference type="EMBL" id="KAA6406737.1"/>
    </source>
</evidence>
<dbReference type="CDD" id="cd08233">
    <property type="entry name" value="butanediol_DH_like"/>
    <property type="match status" value="1"/>
</dbReference>
<dbReference type="GO" id="GO:0005737">
    <property type="term" value="C:cytoplasm"/>
    <property type="evidence" value="ECO:0007669"/>
    <property type="project" value="TreeGrafter"/>
</dbReference>
<dbReference type="PANTHER" id="PTHR43161">
    <property type="entry name" value="SORBITOL DEHYDROGENASE"/>
    <property type="match status" value="1"/>
</dbReference>
<dbReference type="AlphaFoldDB" id="A0A5M8PBR8"/>
<dbReference type="Proteomes" id="UP000324767">
    <property type="component" value="Unassembled WGS sequence"/>
</dbReference>
<reference evidence="9 10" key="1">
    <citation type="submission" date="2019-09" db="EMBL/GenBank/DDBJ databases">
        <title>The hologenome of the rock-dwelling lichen Lasallia pustulata.</title>
        <authorList>
            <person name="Greshake Tzovaras B."/>
            <person name="Segers F."/>
            <person name="Bicker A."/>
            <person name="Dal Grande F."/>
            <person name="Otte J."/>
            <person name="Hankeln T."/>
            <person name="Schmitt I."/>
            <person name="Ebersberger I."/>
        </authorList>
    </citation>
    <scope>NUCLEOTIDE SEQUENCE [LARGE SCALE GENOMIC DNA]</scope>
    <source>
        <strain evidence="9">A1-1</strain>
    </source>
</reference>
<dbReference type="Gene3D" id="3.90.180.10">
    <property type="entry name" value="Medium-chain alcohol dehydrogenases, catalytic domain"/>
    <property type="match status" value="1"/>
</dbReference>
<dbReference type="OrthoDB" id="3941538at2759"/>
<evidence type="ECO:0000259" key="8">
    <source>
        <dbReference type="SMART" id="SM00829"/>
    </source>
</evidence>
<keyword evidence="6" id="KW-0520">NAD</keyword>
<dbReference type="InterPro" id="IPR013149">
    <property type="entry name" value="ADH-like_C"/>
</dbReference>
<sequence length="372" mass="39947">MQALRFHGQKDIRLEEIDIPTCGKGQVKIKPAYVGICGTDLHEYLGGPNIIPTSPHPITGENAPLTLGHEFSGVVEEVGEEIDDVKVGDRVVVQPIIYDGTCGACKAGFINCCDKNGFVGLSGWGGGLAEHIVLPRSAVISLPDSISLEVGALVEPLAVAWHAVNMSPYQKGDSVLVLGGGPIGLAVIQSLKVKGCEKIIVSEVAPRRKEFAKQFGAHYVLDPTKDDIVSRVREICDGQGANVAFDAAGVQAGLDQAILAIRARGTLVNIAVWEKAASIQPNSLVFRERRYMGVATYVQGDFQDVMDAIASGKLQPEAMITRKISMNEVEEKGFKTLVHDKDNHVKILVEVCPAGKVHDRTRRKIDPDAGSD</sequence>
<dbReference type="SUPFAM" id="SSF51735">
    <property type="entry name" value="NAD(P)-binding Rossmann-fold domains"/>
    <property type="match status" value="1"/>
</dbReference>
<evidence type="ECO:0000256" key="6">
    <source>
        <dbReference type="ARBA" id="ARBA00023027"/>
    </source>
</evidence>
<dbReference type="EMBL" id="VXIT01000023">
    <property type="protein sequence ID" value="KAA6406737.1"/>
    <property type="molecule type" value="Genomic_DNA"/>
</dbReference>
<dbReference type="Pfam" id="PF08240">
    <property type="entry name" value="ADH_N"/>
    <property type="match status" value="1"/>
</dbReference>
<evidence type="ECO:0000256" key="7">
    <source>
        <dbReference type="RuleBase" id="RU361277"/>
    </source>
</evidence>
<organism evidence="9 10">
    <name type="scientific">Lasallia pustulata</name>
    <dbReference type="NCBI Taxonomy" id="136370"/>
    <lineage>
        <taxon>Eukaryota</taxon>
        <taxon>Fungi</taxon>
        <taxon>Dikarya</taxon>
        <taxon>Ascomycota</taxon>
        <taxon>Pezizomycotina</taxon>
        <taxon>Lecanoromycetes</taxon>
        <taxon>OSLEUM clade</taxon>
        <taxon>Umbilicariomycetidae</taxon>
        <taxon>Umbilicariales</taxon>
        <taxon>Umbilicariaceae</taxon>
        <taxon>Lasallia</taxon>
    </lineage>
</organism>
<dbReference type="PANTHER" id="PTHR43161:SF23">
    <property type="entry name" value="(R,R)-BUTANEDIOL DEHYDROGENASE-RELATED"/>
    <property type="match status" value="1"/>
</dbReference>
<gene>
    <name evidence="9" type="ORF">FRX48_09460</name>
</gene>
<protein>
    <submittedName>
        <fullName evidence="9">Chlorophyll synthesis pathway</fullName>
    </submittedName>
</protein>
<evidence type="ECO:0000256" key="2">
    <source>
        <dbReference type="ARBA" id="ARBA00008072"/>
    </source>
</evidence>
<dbReference type="InterPro" id="IPR011032">
    <property type="entry name" value="GroES-like_sf"/>
</dbReference>
<evidence type="ECO:0000256" key="4">
    <source>
        <dbReference type="ARBA" id="ARBA00022833"/>
    </source>
</evidence>
<comment type="similarity">
    <text evidence="2 7">Belongs to the zinc-containing alcohol dehydrogenase family.</text>
</comment>
<evidence type="ECO:0000256" key="5">
    <source>
        <dbReference type="ARBA" id="ARBA00023002"/>
    </source>
</evidence>
<accession>A0A5M8PBR8</accession>
<comment type="cofactor">
    <cofactor evidence="1 7">
        <name>Zn(2+)</name>
        <dbReference type="ChEBI" id="CHEBI:29105"/>
    </cofactor>
</comment>
<evidence type="ECO:0000313" key="10">
    <source>
        <dbReference type="Proteomes" id="UP000324767"/>
    </source>
</evidence>
<name>A0A5M8PBR8_9LECA</name>
<keyword evidence="5" id="KW-0560">Oxidoreductase</keyword>
<dbReference type="GO" id="GO:0008270">
    <property type="term" value="F:zinc ion binding"/>
    <property type="evidence" value="ECO:0007669"/>
    <property type="project" value="InterPro"/>
</dbReference>
<dbReference type="SMART" id="SM00829">
    <property type="entry name" value="PKS_ER"/>
    <property type="match status" value="1"/>
</dbReference>
<dbReference type="InterPro" id="IPR002328">
    <property type="entry name" value="ADH_Zn_CS"/>
</dbReference>
<evidence type="ECO:0000256" key="1">
    <source>
        <dbReference type="ARBA" id="ARBA00001947"/>
    </source>
</evidence>